<reference evidence="1" key="1">
    <citation type="submission" date="2023-04" db="EMBL/GenBank/DDBJ databases">
        <title>A chromosome-level genome assembly of the parasitoid wasp Eretmocerus hayati.</title>
        <authorList>
            <person name="Zhong Y."/>
            <person name="Liu S."/>
            <person name="Liu Y."/>
        </authorList>
    </citation>
    <scope>NUCLEOTIDE SEQUENCE</scope>
    <source>
        <strain evidence="1">ZJU_SS_LIU_2023</strain>
    </source>
</reference>
<keyword evidence="2" id="KW-1185">Reference proteome</keyword>
<organism evidence="1 2">
    <name type="scientific">Eretmocerus hayati</name>
    <dbReference type="NCBI Taxonomy" id="131215"/>
    <lineage>
        <taxon>Eukaryota</taxon>
        <taxon>Metazoa</taxon>
        <taxon>Ecdysozoa</taxon>
        <taxon>Arthropoda</taxon>
        <taxon>Hexapoda</taxon>
        <taxon>Insecta</taxon>
        <taxon>Pterygota</taxon>
        <taxon>Neoptera</taxon>
        <taxon>Endopterygota</taxon>
        <taxon>Hymenoptera</taxon>
        <taxon>Apocrita</taxon>
        <taxon>Proctotrupomorpha</taxon>
        <taxon>Chalcidoidea</taxon>
        <taxon>Aphelinidae</taxon>
        <taxon>Aphelininae</taxon>
        <taxon>Eretmocerus</taxon>
    </lineage>
</organism>
<comment type="caution">
    <text evidence="1">The sequence shown here is derived from an EMBL/GenBank/DDBJ whole genome shotgun (WGS) entry which is preliminary data.</text>
</comment>
<dbReference type="EMBL" id="CM056742">
    <property type="protein sequence ID" value="KAJ8679102.1"/>
    <property type="molecule type" value="Genomic_DNA"/>
</dbReference>
<sequence length="370" mass="41881">MDSLNELSSFLDLKSRLDLKVVALQHVLGVTGTVEGRQCLFGAPAIVRQLVLLLQDDSPVISKDASLSLINITGDDDGANAALIISESSPPILNDEITDNLIYLCFKNITDNGSKLADPCSMILSNITRPRLFVERVLTLAEKLEFSWNLILNAFTTNNYNTTGAKLHYLGPVFSNLSQSKKMRSYLMNKDQCIFQRLLPFVEYAESTVRRGGIVGTLRNCCFDIENHEWLLSSNVDILSYLLLPLAGPEEFSDEENDKLPLDLQYLPETKKREDDPDIRVMLLEALGQLCATKNGREHLREKNAYIILRELHKWEKDKAALLACENVVDILIKTEEEIGLDNLKEVNVPDEYAEKFHKLDQEYLQEYKA</sequence>
<gene>
    <name evidence="1" type="ORF">QAD02_014889</name>
</gene>
<accession>A0ACC2P736</accession>
<evidence type="ECO:0000313" key="2">
    <source>
        <dbReference type="Proteomes" id="UP001239111"/>
    </source>
</evidence>
<protein>
    <submittedName>
        <fullName evidence="1">Uncharacterized protein</fullName>
    </submittedName>
</protein>
<proteinExistence type="predicted"/>
<name>A0ACC2P736_9HYME</name>
<evidence type="ECO:0000313" key="1">
    <source>
        <dbReference type="EMBL" id="KAJ8679102.1"/>
    </source>
</evidence>
<dbReference type="Proteomes" id="UP001239111">
    <property type="component" value="Chromosome 2"/>
</dbReference>